<reference evidence="1 2" key="1">
    <citation type="submission" date="2019-02" db="EMBL/GenBank/DDBJ databases">
        <title>Complete genome sequence of Burkholderia cenocepacia phage BcepSauron.</title>
        <authorList>
            <person name="Park K."/>
            <person name="Gonzalez C."/>
            <person name="Liu M."/>
            <person name="Gill J."/>
        </authorList>
    </citation>
    <scope>NUCLEOTIDE SEQUENCE [LARGE SCALE GENOMIC DNA]</scope>
</reference>
<keyword evidence="2" id="KW-1185">Reference proteome</keyword>
<dbReference type="Proteomes" id="UP000301424">
    <property type="component" value="Segment"/>
</dbReference>
<proteinExistence type="predicted"/>
<organism evidence="1 2">
    <name type="scientific">Burkholderia phage BcepSauron</name>
    <dbReference type="NCBI Taxonomy" id="2530033"/>
    <lineage>
        <taxon>Viruses</taxon>
        <taxon>Duplodnaviria</taxon>
        <taxon>Heunggongvirae</taxon>
        <taxon>Uroviricota</taxon>
        <taxon>Caudoviricetes</taxon>
        <taxon>Sarumanvirus</taxon>
        <taxon>Sarumanvirus bcepsauron</taxon>
    </lineage>
</organism>
<sequence length="77" mass="8705">MFKKFKIAILKRRLRKLSIIEVGLEADTTALVDLLNESSQISYRAAYDIRSAQKELAVTRLKIKITKGELELLGVSV</sequence>
<dbReference type="EMBL" id="MK552141">
    <property type="protein sequence ID" value="QBQ74495.1"/>
    <property type="molecule type" value="Genomic_DNA"/>
</dbReference>
<accession>A0A482MLJ8</accession>
<evidence type="ECO:0000313" key="2">
    <source>
        <dbReference type="Proteomes" id="UP000301424"/>
    </source>
</evidence>
<name>A0A482MLJ8_9CAUD</name>
<protein>
    <submittedName>
        <fullName evidence="1">Uncharacterized protein</fullName>
    </submittedName>
</protein>
<gene>
    <name evidence="1" type="ORF">BcepSauron_115</name>
</gene>
<evidence type="ECO:0000313" key="1">
    <source>
        <dbReference type="EMBL" id="QBQ74495.1"/>
    </source>
</evidence>